<dbReference type="Proteomes" id="UP000029575">
    <property type="component" value="Unassembled WGS sequence"/>
</dbReference>
<keyword evidence="2 4" id="KW-0238">DNA-binding</keyword>
<evidence type="ECO:0000256" key="3">
    <source>
        <dbReference type="ARBA" id="ARBA00023163"/>
    </source>
</evidence>
<evidence type="ECO:0000313" key="7">
    <source>
        <dbReference type="Proteomes" id="UP000029575"/>
    </source>
</evidence>
<evidence type="ECO:0000259" key="5">
    <source>
        <dbReference type="PROSITE" id="PS50977"/>
    </source>
</evidence>
<dbReference type="GO" id="GO:0003677">
    <property type="term" value="F:DNA binding"/>
    <property type="evidence" value="ECO:0007669"/>
    <property type="project" value="UniProtKB-UniRule"/>
</dbReference>
<keyword evidence="3" id="KW-0804">Transcription</keyword>
<dbReference type="Gene3D" id="1.10.10.60">
    <property type="entry name" value="Homeodomain-like"/>
    <property type="match status" value="1"/>
</dbReference>
<dbReference type="SUPFAM" id="SSF46689">
    <property type="entry name" value="Homeodomain-like"/>
    <property type="match status" value="1"/>
</dbReference>
<evidence type="ECO:0000256" key="4">
    <source>
        <dbReference type="PROSITE-ProRule" id="PRU00335"/>
    </source>
</evidence>
<dbReference type="PANTHER" id="PTHR47506:SF7">
    <property type="entry name" value="TRANSCRIPTIONAL REGULATORY PROTEIN"/>
    <property type="match status" value="1"/>
</dbReference>
<dbReference type="Gene3D" id="1.10.357.10">
    <property type="entry name" value="Tetracycline Repressor, domain 2"/>
    <property type="match status" value="1"/>
</dbReference>
<gene>
    <name evidence="6" type="ORF">DM43_2312</name>
</gene>
<dbReference type="InterPro" id="IPR001647">
    <property type="entry name" value="HTH_TetR"/>
</dbReference>
<organism evidence="6 7">
    <name type="scientific">Burkholderia cepacia</name>
    <name type="common">Pseudomonas cepacia</name>
    <dbReference type="NCBI Taxonomy" id="292"/>
    <lineage>
        <taxon>Bacteria</taxon>
        <taxon>Pseudomonadati</taxon>
        <taxon>Pseudomonadota</taxon>
        <taxon>Betaproteobacteria</taxon>
        <taxon>Burkholderiales</taxon>
        <taxon>Burkholderiaceae</taxon>
        <taxon>Burkholderia</taxon>
        <taxon>Burkholderia cepacia complex</taxon>
    </lineage>
</organism>
<dbReference type="InterPro" id="IPR009057">
    <property type="entry name" value="Homeodomain-like_sf"/>
</dbReference>
<evidence type="ECO:0000256" key="2">
    <source>
        <dbReference type="ARBA" id="ARBA00023125"/>
    </source>
</evidence>
<proteinExistence type="predicted"/>
<dbReference type="PRINTS" id="PR00455">
    <property type="entry name" value="HTHTETR"/>
</dbReference>
<dbReference type="AlphaFoldDB" id="A0AA88YXX8"/>
<keyword evidence="1" id="KW-0805">Transcription regulation</keyword>
<dbReference type="RefSeq" id="WP_034206055.1">
    <property type="nucleotide sequence ID" value="NZ_KN150853.1"/>
</dbReference>
<dbReference type="EMBL" id="JPGD01000006">
    <property type="protein sequence ID" value="KGB92895.1"/>
    <property type="molecule type" value="Genomic_DNA"/>
</dbReference>
<dbReference type="Pfam" id="PF00440">
    <property type="entry name" value="TetR_N"/>
    <property type="match status" value="1"/>
</dbReference>
<evidence type="ECO:0000256" key="1">
    <source>
        <dbReference type="ARBA" id="ARBA00023015"/>
    </source>
</evidence>
<name>A0AA88YXX8_BURCE</name>
<dbReference type="PROSITE" id="PS50977">
    <property type="entry name" value="HTH_TETR_2"/>
    <property type="match status" value="1"/>
</dbReference>
<dbReference type="InterPro" id="IPR036271">
    <property type="entry name" value="Tet_transcr_reg_TetR-rel_C_sf"/>
</dbReference>
<sequence length="203" mass="22231">MRYSAEHKHETRTRILEAASRLFRQEGYGGSGIGPLTKAAGVTNGAFYGHFKSKGEAFRQIVLDGLDQLRQGVATFKAEHGARWRRPFVAFYLGPRRTCALGESCALPSLSPEVMRADDDTRDAYEHALRQIVDEVSSGLGDTPDDDRAIAFLALLSGGVTLARAVRDPELAQRIADAVDRYAVVIAERTDVQPEPRSSRADA</sequence>
<dbReference type="SUPFAM" id="SSF48498">
    <property type="entry name" value="Tetracyclin repressor-like, C-terminal domain"/>
    <property type="match status" value="1"/>
</dbReference>
<feature type="DNA-binding region" description="H-T-H motif" evidence="4">
    <location>
        <begin position="32"/>
        <end position="51"/>
    </location>
</feature>
<protein>
    <submittedName>
        <fullName evidence="6">Bacterial regulatory s, tetR family protein</fullName>
    </submittedName>
</protein>
<comment type="caution">
    <text evidence="6">The sequence shown here is derived from an EMBL/GenBank/DDBJ whole genome shotgun (WGS) entry which is preliminary data.</text>
</comment>
<feature type="domain" description="HTH tetR-type" evidence="5">
    <location>
        <begin position="9"/>
        <end position="69"/>
    </location>
</feature>
<reference evidence="6 7" key="1">
    <citation type="submission" date="2014-06" db="EMBL/GenBank/DDBJ databases">
        <authorList>
            <person name="Bishop-Lilly K.A."/>
            <person name="Broomall S.M."/>
            <person name="Chain P.S."/>
            <person name="Chertkov O."/>
            <person name="Coyne S.R."/>
            <person name="Daligault H.E."/>
            <person name="Davenport K.W."/>
            <person name="Erkkila T."/>
            <person name="Frey K.G."/>
            <person name="Gibbons H.S."/>
            <person name="Gu W."/>
            <person name="Jaissle J."/>
            <person name="Johnson S.L."/>
            <person name="Koroleva G.I."/>
            <person name="Ladner J.T."/>
            <person name="Lo C.-C."/>
            <person name="Minogue T.D."/>
            <person name="Munk C."/>
            <person name="Palacios G.F."/>
            <person name="Redden C.L."/>
            <person name="Rosenzweig C.N."/>
            <person name="Scholz M.B."/>
            <person name="Teshima H."/>
            <person name="Xu Y."/>
        </authorList>
    </citation>
    <scope>NUCLEOTIDE SEQUENCE [LARGE SCALE GENOMIC DNA]</scope>
    <source>
        <strain evidence="6 7">DWS 37UF10B-2</strain>
    </source>
</reference>
<dbReference type="PANTHER" id="PTHR47506">
    <property type="entry name" value="TRANSCRIPTIONAL REGULATORY PROTEIN"/>
    <property type="match status" value="1"/>
</dbReference>
<accession>A0AA88YXX8</accession>
<evidence type="ECO:0000313" key="6">
    <source>
        <dbReference type="EMBL" id="KGB92895.1"/>
    </source>
</evidence>